<accession>A0A834DW13</accession>
<organism evidence="1 2">
    <name type="scientific">Phyllostomus discolor</name>
    <name type="common">pale spear-nosed bat</name>
    <dbReference type="NCBI Taxonomy" id="89673"/>
    <lineage>
        <taxon>Eukaryota</taxon>
        <taxon>Metazoa</taxon>
        <taxon>Chordata</taxon>
        <taxon>Craniata</taxon>
        <taxon>Vertebrata</taxon>
        <taxon>Euteleostomi</taxon>
        <taxon>Mammalia</taxon>
        <taxon>Eutheria</taxon>
        <taxon>Laurasiatheria</taxon>
        <taxon>Chiroptera</taxon>
        <taxon>Yangochiroptera</taxon>
        <taxon>Phyllostomidae</taxon>
        <taxon>Phyllostominae</taxon>
        <taxon>Phyllostomus</taxon>
    </lineage>
</organism>
<evidence type="ECO:0000313" key="1">
    <source>
        <dbReference type="EMBL" id="KAF6094781.1"/>
    </source>
</evidence>
<name>A0A834DW13_9CHIR</name>
<dbReference type="AlphaFoldDB" id="A0A834DW13"/>
<proteinExistence type="predicted"/>
<evidence type="ECO:0000313" key="2">
    <source>
        <dbReference type="Proteomes" id="UP000664940"/>
    </source>
</evidence>
<reference evidence="1 2" key="1">
    <citation type="journal article" date="2020" name="Nature">
        <title>Six reference-quality genomes reveal evolution of bat adaptations.</title>
        <authorList>
            <person name="Jebb D."/>
            <person name="Huang Z."/>
            <person name="Pippel M."/>
            <person name="Hughes G.M."/>
            <person name="Lavrichenko K."/>
            <person name="Devanna P."/>
            <person name="Winkler S."/>
            <person name="Jermiin L.S."/>
            <person name="Skirmuntt E.C."/>
            <person name="Katzourakis A."/>
            <person name="Burkitt-Gray L."/>
            <person name="Ray D.A."/>
            <person name="Sullivan K.A.M."/>
            <person name="Roscito J.G."/>
            <person name="Kirilenko B.M."/>
            <person name="Davalos L.M."/>
            <person name="Corthals A.P."/>
            <person name="Power M.L."/>
            <person name="Jones G."/>
            <person name="Ransome R.D."/>
            <person name="Dechmann D.K.N."/>
            <person name="Locatelli A.G."/>
            <person name="Puechmaille S.J."/>
            <person name="Fedrigo O."/>
            <person name="Jarvis E.D."/>
            <person name="Hiller M."/>
            <person name="Vernes S.C."/>
            <person name="Myers E.W."/>
            <person name="Teeling E.C."/>
        </authorList>
    </citation>
    <scope>NUCLEOTIDE SEQUENCE [LARGE SCALE GENOMIC DNA]</scope>
    <source>
        <strain evidence="1">Bat1K_MPI-CBG_1</strain>
    </source>
</reference>
<comment type="caution">
    <text evidence="1">The sequence shown here is derived from an EMBL/GenBank/DDBJ whole genome shotgun (WGS) entry which is preliminary data.</text>
</comment>
<protein>
    <submittedName>
        <fullName evidence="1">Uncharacterized protein</fullName>
    </submittedName>
</protein>
<sequence length="153" mass="16657">MELNPQGAVTQRQKGGLCRGEVGGSFSAQPVGSTSFHPRQFGRGPPSGPTHLPALFSILCTPGLCRDEGKASGSHGELQVQRLNCHFSRSWLLSLNTVRMWECHLGLWVSCSLLQEVPPSGQVLGFWWAPGPKVDFVLELKLSHHYGLDVVPS</sequence>
<gene>
    <name evidence="1" type="ORF">HJG60_011876</name>
</gene>
<dbReference type="EMBL" id="JABVXQ010000008">
    <property type="protein sequence ID" value="KAF6094781.1"/>
    <property type="molecule type" value="Genomic_DNA"/>
</dbReference>
<dbReference type="Proteomes" id="UP000664940">
    <property type="component" value="Unassembled WGS sequence"/>
</dbReference>